<evidence type="ECO:0000256" key="1">
    <source>
        <dbReference type="ARBA" id="ARBA00023122"/>
    </source>
</evidence>
<dbReference type="Proteomes" id="UP000472971">
    <property type="component" value="Unassembled WGS sequence"/>
</dbReference>
<dbReference type="Gene3D" id="3.10.580.10">
    <property type="entry name" value="CBS-domain"/>
    <property type="match status" value="1"/>
</dbReference>
<dbReference type="PROSITE" id="PS51371">
    <property type="entry name" value="CBS"/>
    <property type="match status" value="1"/>
</dbReference>
<dbReference type="RefSeq" id="WP_163242779.1">
    <property type="nucleotide sequence ID" value="NZ_CP082780.1"/>
</dbReference>
<dbReference type="EMBL" id="JACEIO010000033">
    <property type="protein sequence ID" value="MBA4538075.1"/>
    <property type="molecule type" value="Genomic_DNA"/>
</dbReference>
<reference evidence="5 6" key="1">
    <citation type="submission" date="2020-02" db="EMBL/GenBank/DDBJ databases">
        <title>Bacillus aquiflavi sp. nov., isolated from yellow water of strong flavor Chinese baijiu in Yibin region of China.</title>
        <authorList>
            <person name="Xie J."/>
        </authorList>
    </citation>
    <scope>NUCLEOTIDE SEQUENCE [LARGE SCALE GENOMIC DNA]</scope>
    <source>
        <strain evidence="5 6">3H-10</strain>
    </source>
</reference>
<dbReference type="NCBIfam" id="NF041630">
    <property type="entry name" value="CBS_CbpB"/>
    <property type="match status" value="1"/>
</dbReference>
<feature type="domain" description="CBS" evidence="3">
    <location>
        <begin position="18"/>
        <end position="78"/>
    </location>
</feature>
<dbReference type="InterPro" id="IPR046342">
    <property type="entry name" value="CBS_dom_sf"/>
</dbReference>
<evidence type="ECO:0000313" key="6">
    <source>
        <dbReference type="Proteomes" id="UP000472971"/>
    </source>
</evidence>
<evidence type="ECO:0000313" key="7">
    <source>
        <dbReference type="Proteomes" id="UP000570010"/>
    </source>
</evidence>
<dbReference type="AlphaFoldDB" id="A0A6B3W348"/>
<protein>
    <submittedName>
        <fullName evidence="5">CBS domain-containing protein</fullName>
    </submittedName>
</protein>
<accession>A0A6B3W348</accession>
<evidence type="ECO:0000259" key="3">
    <source>
        <dbReference type="PROSITE" id="PS51371"/>
    </source>
</evidence>
<gene>
    <name evidence="5" type="ORF">G4D64_12870</name>
    <name evidence="4" type="ORF">H1Z61_13265</name>
</gene>
<keyword evidence="1 2" id="KW-0129">CBS domain</keyword>
<dbReference type="InterPro" id="IPR000644">
    <property type="entry name" value="CBS_dom"/>
</dbReference>
<name>A0A6B3W348_9BACI</name>
<evidence type="ECO:0000313" key="5">
    <source>
        <dbReference type="EMBL" id="NEY82373.1"/>
    </source>
</evidence>
<dbReference type="CDD" id="cd04643">
    <property type="entry name" value="CBS_pair_bac"/>
    <property type="match status" value="1"/>
</dbReference>
<comment type="caution">
    <text evidence="5">The sequence shown here is derived from an EMBL/GenBank/DDBJ whole genome shotgun (WGS) entry which is preliminary data.</text>
</comment>
<dbReference type="Pfam" id="PF00571">
    <property type="entry name" value="CBS"/>
    <property type="match status" value="2"/>
</dbReference>
<keyword evidence="6" id="KW-1185">Reference proteome</keyword>
<evidence type="ECO:0000256" key="2">
    <source>
        <dbReference type="PROSITE-ProRule" id="PRU00703"/>
    </source>
</evidence>
<organism evidence="5 6">
    <name type="scientific">Bacillus aquiflavi</name>
    <dbReference type="NCBI Taxonomy" id="2672567"/>
    <lineage>
        <taxon>Bacteria</taxon>
        <taxon>Bacillati</taxon>
        <taxon>Bacillota</taxon>
        <taxon>Bacilli</taxon>
        <taxon>Bacillales</taxon>
        <taxon>Bacillaceae</taxon>
        <taxon>Bacillus</taxon>
    </lineage>
</organism>
<dbReference type="InterPro" id="IPR051257">
    <property type="entry name" value="Diverse_CBS-Domain"/>
</dbReference>
<dbReference type="Proteomes" id="UP000570010">
    <property type="component" value="Unassembled WGS sequence"/>
</dbReference>
<dbReference type="PANTHER" id="PTHR43080">
    <property type="entry name" value="CBS DOMAIN-CONTAINING PROTEIN CBSX3, MITOCHONDRIAL"/>
    <property type="match status" value="1"/>
</dbReference>
<dbReference type="PANTHER" id="PTHR43080:SF30">
    <property type="entry name" value="CYCLIC DI-AMP RECEPTOR B"/>
    <property type="match status" value="1"/>
</dbReference>
<dbReference type="EMBL" id="JAAIWN010000032">
    <property type="protein sequence ID" value="NEY82373.1"/>
    <property type="molecule type" value="Genomic_DNA"/>
</dbReference>
<dbReference type="SUPFAM" id="SSF54631">
    <property type="entry name" value="CBS-domain pair"/>
    <property type="match status" value="1"/>
</dbReference>
<evidence type="ECO:0000313" key="4">
    <source>
        <dbReference type="EMBL" id="MBA4538075.1"/>
    </source>
</evidence>
<sequence length="153" mass="17606">MISLYSGEFIENNLKDLMISSERVAHVQIGNSLEHALLVLTKSGYTAIPVLDPHYKLHGLISTPIIMEAILGLERIEFEKLEEKRVEEVMNRTVPRLKINATMNAYLELLVDHPFLCVEDENGYFEGILTRRAVLKQLNQYVHKLNRYTKAPK</sequence>
<dbReference type="InterPro" id="IPR048125">
    <property type="entry name" value="CBS_CbpB"/>
</dbReference>
<reference evidence="4 7" key="2">
    <citation type="submission" date="2020-07" db="EMBL/GenBank/DDBJ databases">
        <authorList>
            <person name="Feng H."/>
        </authorList>
    </citation>
    <scope>NUCLEOTIDE SEQUENCE [LARGE SCALE GENOMIC DNA]</scope>
    <source>
        <strain evidence="7">s-12</strain>
        <strain evidence="4">S-12</strain>
    </source>
</reference>
<proteinExistence type="predicted"/>